<protein>
    <recommendedName>
        <fullName evidence="1">Aminoglycoside phosphotransferase domain-containing protein</fullName>
    </recommendedName>
</protein>
<dbReference type="InterPro" id="IPR002575">
    <property type="entry name" value="Aminoglycoside_PTrfase"/>
</dbReference>
<dbReference type="RefSeq" id="WP_102111397.1">
    <property type="nucleotide sequence ID" value="NZ_BMGN01000003.1"/>
</dbReference>
<feature type="domain" description="Aminoglycoside phosphotransferase" evidence="1">
    <location>
        <begin position="131"/>
        <end position="296"/>
    </location>
</feature>
<dbReference type="AlphaFoldDB" id="A0A2K9N952"/>
<evidence type="ECO:0000259" key="1">
    <source>
        <dbReference type="Pfam" id="PF01636"/>
    </source>
</evidence>
<dbReference type="SUPFAM" id="SSF52540">
    <property type="entry name" value="P-loop containing nucleoside triphosphate hydrolases"/>
    <property type="match status" value="1"/>
</dbReference>
<dbReference type="InterPro" id="IPR027417">
    <property type="entry name" value="P-loop_NTPase"/>
</dbReference>
<sequence length="533" mass="57114">MHSSPADSGESVGEGAQVRAIALLSDAVTHGLPPGTKVDRIDTHAARIFMAGDRAFKMKRAVTYPFFDYATLSQRLDACEAELALNRRTAPSLYLGVGGLVRDGNGPFRLVEQAPVAADGGPDPSVLEYLVTMRRFPQTALLDRMAAGGILSPAIMRDLAATIAEFHESAEPRPNAPGIEEMADLAHTNIREMRKHGTLFDPGTVDRLDVATRQALAAGGDLIDRRRDAGYIRHCHGDLHLRNIVMLDGRPVPFDCVEFGDRIAVTDVLYDLAFLLMDLEHRRLRGHANILFNRYLDLTGDLSGLSLLPLFMSVRAAIRAHLTASAAAGQADADQAAAMRAEAQSYLALANRLLSPPTAQMLAIGGLSGTGKTTLARALAPVLGPAPGAVILRSDALRKSLAGVAEDQALPDSFYGSDHSERTYAEMSGRAGLVLDGHHAVICDAVYARPDQRQAVETVARAAGASFTGLWLVADQAVTLARVARRRGDASDATTAIVRRQAAYDLGDMRWEVIPASGDADETTAIARRHIAR</sequence>
<dbReference type="PANTHER" id="PTHR43883:SF1">
    <property type="entry name" value="GLUCONOKINASE"/>
    <property type="match status" value="1"/>
</dbReference>
<dbReference type="Gene3D" id="3.90.1200.10">
    <property type="match status" value="1"/>
</dbReference>
<dbReference type="EMBL" id="CP025611">
    <property type="protein sequence ID" value="AUN29673.1"/>
    <property type="molecule type" value="Genomic_DNA"/>
</dbReference>
<dbReference type="PANTHER" id="PTHR43883">
    <property type="entry name" value="SLR0207 PROTEIN"/>
    <property type="match status" value="1"/>
</dbReference>
<dbReference type="Gene3D" id="3.40.50.300">
    <property type="entry name" value="P-loop containing nucleotide triphosphate hydrolases"/>
    <property type="match status" value="1"/>
</dbReference>
<dbReference type="OrthoDB" id="9810277at2"/>
<evidence type="ECO:0000313" key="3">
    <source>
        <dbReference type="Proteomes" id="UP000234752"/>
    </source>
</evidence>
<dbReference type="KEGG" id="ncb:C0V82_05110"/>
<dbReference type="Pfam" id="PF01636">
    <property type="entry name" value="APH"/>
    <property type="match status" value="1"/>
</dbReference>
<dbReference type="InterPro" id="IPR011009">
    <property type="entry name" value="Kinase-like_dom_sf"/>
</dbReference>
<dbReference type="InterPro" id="IPR052732">
    <property type="entry name" value="Cell-binding_unc_protein"/>
</dbReference>
<dbReference type="Proteomes" id="UP000234752">
    <property type="component" value="Chromosome eg_1"/>
</dbReference>
<reference evidence="2 3" key="1">
    <citation type="submission" date="2017-12" db="EMBL/GenBank/DDBJ databases">
        <title>Genomes of bacteria within cyanobacterial aggregates.</title>
        <authorList>
            <person name="Cai H."/>
        </authorList>
    </citation>
    <scope>NUCLEOTIDE SEQUENCE [LARGE SCALE GENOMIC DNA]</scope>
    <source>
        <strain evidence="2 3">TH16</strain>
    </source>
</reference>
<keyword evidence="3" id="KW-1185">Reference proteome</keyword>
<organism evidence="2 3">
    <name type="scientific">Niveispirillum cyanobacteriorum</name>
    <dbReference type="NCBI Taxonomy" id="1612173"/>
    <lineage>
        <taxon>Bacteria</taxon>
        <taxon>Pseudomonadati</taxon>
        <taxon>Pseudomonadota</taxon>
        <taxon>Alphaproteobacteria</taxon>
        <taxon>Rhodospirillales</taxon>
        <taxon>Azospirillaceae</taxon>
        <taxon>Niveispirillum</taxon>
    </lineage>
</organism>
<dbReference type="Pfam" id="PF13671">
    <property type="entry name" value="AAA_33"/>
    <property type="match status" value="1"/>
</dbReference>
<dbReference type="SUPFAM" id="SSF56112">
    <property type="entry name" value="Protein kinase-like (PK-like)"/>
    <property type="match status" value="1"/>
</dbReference>
<name>A0A2K9N952_9PROT</name>
<accession>A0A2K9N952</accession>
<gene>
    <name evidence="2" type="ORF">C0V82_05110</name>
</gene>
<evidence type="ECO:0000313" key="2">
    <source>
        <dbReference type="EMBL" id="AUN29673.1"/>
    </source>
</evidence>
<proteinExistence type="predicted"/>